<evidence type="ECO:0000256" key="3">
    <source>
        <dbReference type="ARBA" id="ARBA00012201"/>
    </source>
</evidence>
<dbReference type="GO" id="GO:0004016">
    <property type="term" value="F:adenylate cyclase activity"/>
    <property type="evidence" value="ECO:0007669"/>
    <property type="project" value="UniProtKB-EC"/>
</dbReference>
<sequence length="635" mass="71695">MNFSLNNKQKAEILVVYNTPTALDWLVSVLQKNNYEVHLANNGYSAIEIARTKIPDLILLDIVLSDMNGYSICQQLKASPQTSEISIIFTSGLNERLDIAKAFQVGGADYIIKPFQAEEVLARVHNQLSQRFLQKILQQQTKLLHQQNKQLQAEITERQLLQQKLFTSEKKMRTVLAAMTDIVIVIDITEEQINNIEIIPTQVVEKQNSNTDRVSQILEQFFQDETAETWLSLIQKALDTKETVNLDFCLNDLEKTVWLTAAISPMRDRSVILVARDINDRKLAEEALRIAEERYHSIVENAIVGIYQSTPDGRYISANQALANMYGYSCPEELIENVQYIGQQLYFDSHRRQQYVTEIETNDAVTGFESIICRKDGTSIWISETARGVRDLTGKLLYYEGMVTEITDRMVAQEALKFQQAQTEELLLNILPQPIAERLQAGESPIADRCEEVSVLFADLVGFTSFSTQKNPAEIVEVLNKIFSQFDRLAEKHNLEKIKTIGDAYMVVGGLPTPCGDSAQKTAQMALDMQACLAQFNAETTETFQVRIGINTGEVVAGVIGMTKFTYDLWGDTVNIASRMESNGLPGKIQVSAATYDRLKEQFEFEKRGKIAIKGKGEMMTYWLLAKARDVETSL</sequence>
<keyword evidence="25" id="KW-1185">Reference proteome</keyword>
<dbReference type="Pfam" id="PF13426">
    <property type="entry name" value="PAS_9"/>
    <property type="match status" value="1"/>
</dbReference>
<dbReference type="SUPFAM" id="SSF52172">
    <property type="entry name" value="CheY-like"/>
    <property type="match status" value="1"/>
</dbReference>
<evidence type="ECO:0000256" key="13">
    <source>
        <dbReference type="ARBA" id="ARBA00023239"/>
    </source>
</evidence>
<comment type="similarity">
    <text evidence="18">Belongs to the adenylyl cyclase class-4/guanylyl cyclase family.</text>
</comment>
<dbReference type="SUPFAM" id="SSF55785">
    <property type="entry name" value="PYP-like sensor domain (PAS domain)"/>
    <property type="match status" value="2"/>
</dbReference>
<keyword evidence="17" id="KW-0597">Phosphoprotein</keyword>
<dbReference type="NCBIfam" id="TIGR00229">
    <property type="entry name" value="sensory_box"/>
    <property type="match status" value="1"/>
</dbReference>
<dbReference type="PROSITE" id="PS50113">
    <property type="entry name" value="PAC"/>
    <property type="match status" value="1"/>
</dbReference>
<dbReference type="InterPro" id="IPR000700">
    <property type="entry name" value="PAS-assoc_C"/>
</dbReference>
<keyword evidence="10" id="KW-1133">Transmembrane helix</keyword>
<proteinExistence type="inferred from homology"/>
<name>A0A139X4J4_9CYAN</name>
<dbReference type="InterPro" id="IPR001789">
    <property type="entry name" value="Sig_transdc_resp-reg_receiver"/>
</dbReference>
<evidence type="ECO:0000256" key="18">
    <source>
        <dbReference type="RuleBase" id="RU000405"/>
    </source>
</evidence>
<dbReference type="GO" id="GO:0000160">
    <property type="term" value="P:phosphorelay signal transduction system"/>
    <property type="evidence" value="ECO:0007669"/>
    <property type="project" value="InterPro"/>
</dbReference>
<dbReference type="PANTHER" id="PTHR11920">
    <property type="entry name" value="GUANYLYL CYCLASE"/>
    <property type="match status" value="1"/>
</dbReference>
<dbReference type="InterPro" id="IPR035965">
    <property type="entry name" value="PAS-like_dom_sf"/>
</dbReference>
<evidence type="ECO:0000259" key="23">
    <source>
        <dbReference type="PROSITE" id="PS50125"/>
    </source>
</evidence>
<evidence type="ECO:0000256" key="10">
    <source>
        <dbReference type="ARBA" id="ARBA00022989"/>
    </source>
</evidence>
<evidence type="ECO:0000259" key="22">
    <source>
        <dbReference type="PROSITE" id="PS50113"/>
    </source>
</evidence>
<comment type="subunit">
    <text evidence="16">Homodimer. Can also exist as monomer.</text>
</comment>
<keyword evidence="11" id="KW-0115">cAMP biosynthesis</keyword>
<dbReference type="PROSITE" id="PS50110">
    <property type="entry name" value="RESPONSE_REGULATORY"/>
    <property type="match status" value="1"/>
</dbReference>
<keyword evidence="5" id="KW-0812">Transmembrane</keyword>
<keyword evidence="19" id="KW-0175">Coiled coil</keyword>
<dbReference type="InterPro" id="IPR018297">
    <property type="entry name" value="A/G_cyclase_CS"/>
</dbReference>
<dbReference type="InterPro" id="IPR001054">
    <property type="entry name" value="A/G_cyclase"/>
</dbReference>
<evidence type="ECO:0000256" key="1">
    <source>
        <dbReference type="ARBA" id="ARBA00001593"/>
    </source>
</evidence>
<feature type="domain" description="Response regulatory" evidence="20">
    <location>
        <begin position="12"/>
        <end position="128"/>
    </location>
</feature>
<dbReference type="Gene3D" id="3.40.50.2300">
    <property type="match status" value="1"/>
</dbReference>
<dbReference type="InterPro" id="IPR000014">
    <property type="entry name" value="PAS"/>
</dbReference>
<evidence type="ECO:0000256" key="19">
    <source>
        <dbReference type="SAM" id="Coils"/>
    </source>
</evidence>
<dbReference type="SMART" id="SM00448">
    <property type="entry name" value="REC"/>
    <property type="match status" value="1"/>
</dbReference>
<dbReference type="AlphaFoldDB" id="A0A139X4J4"/>
<evidence type="ECO:0000256" key="11">
    <source>
        <dbReference type="ARBA" id="ARBA00022998"/>
    </source>
</evidence>
<feature type="domain" description="PAS" evidence="21">
    <location>
        <begin position="291"/>
        <end position="332"/>
    </location>
</feature>
<comment type="catalytic activity">
    <reaction evidence="1">
        <text>ATP = 3',5'-cyclic AMP + diphosphate</text>
        <dbReference type="Rhea" id="RHEA:15389"/>
        <dbReference type="ChEBI" id="CHEBI:30616"/>
        <dbReference type="ChEBI" id="CHEBI:33019"/>
        <dbReference type="ChEBI" id="CHEBI:58165"/>
        <dbReference type="EC" id="4.6.1.1"/>
    </reaction>
</comment>
<organism evidence="24 25">
    <name type="scientific">Scytonema hofmannii PCC 7110</name>
    <dbReference type="NCBI Taxonomy" id="128403"/>
    <lineage>
        <taxon>Bacteria</taxon>
        <taxon>Bacillati</taxon>
        <taxon>Cyanobacteriota</taxon>
        <taxon>Cyanophyceae</taxon>
        <taxon>Nostocales</taxon>
        <taxon>Scytonemataceae</taxon>
        <taxon>Scytonema</taxon>
    </lineage>
</organism>
<dbReference type="PANTHER" id="PTHR11920:SF335">
    <property type="entry name" value="GUANYLATE CYCLASE"/>
    <property type="match status" value="1"/>
</dbReference>
<evidence type="ECO:0000256" key="9">
    <source>
        <dbReference type="ARBA" id="ARBA00022842"/>
    </source>
</evidence>
<keyword evidence="7" id="KW-0547">Nucleotide-binding</keyword>
<dbReference type="InterPro" id="IPR029787">
    <property type="entry name" value="Nucleotide_cyclase"/>
</dbReference>
<evidence type="ECO:0000259" key="20">
    <source>
        <dbReference type="PROSITE" id="PS50110"/>
    </source>
</evidence>
<evidence type="ECO:0000313" key="25">
    <source>
        <dbReference type="Proteomes" id="UP000076925"/>
    </source>
</evidence>
<keyword evidence="12" id="KW-0472">Membrane</keyword>
<evidence type="ECO:0000256" key="7">
    <source>
        <dbReference type="ARBA" id="ARBA00022741"/>
    </source>
</evidence>
<dbReference type="EC" id="4.6.1.1" evidence="3"/>
<dbReference type="EMBL" id="ANNX02000033">
    <property type="protein sequence ID" value="KYC39619.1"/>
    <property type="molecule type" value="Genomic_DNA"/>
</dbReference>
<dbReference type="Proteomes" id="UP000076925">
    <property type="component" value="Unassembled WGS sequence"/>
</dbReference>
<evidence type="ECO:0000256" key="5">
    <source>
        <dbReference type="ARBA" id="ARBA00022692"/>
    </source>
</evidence>
<dbReference type="Gene3D" id="3.30.450.20">
    <property type="entry name" value="PAS domain"/>
    <property type="match status" value="2"/>
</dbReference>
<dbReference type="RefSeq" id="WP_017740599.1">
    <property type="nucleotide sequence ID" value="NZ_KQ976354.1"/>
</dbReference>
<evidence type="ECO:0000313" key="24">
    <source>
        <dbReference type="EMBL" id="KYC39619.1"/>
    </source>
</evidence>
<evidence type="ECO:0000256" key="12">
    <source>
        <dbReference type="ARBA" id="ARBA00023136"/>
    </source>
</evidence>
<keyword evidence="9" id="KW-0460">Magnesium</keyword>
<evidence type="ECO:0000256" key="2">
    <source>
        <dbReference type="ARBA" id="ARBA00004370"/>
    </source>
</evidence>
<dbReference type="PROSITE" id="PS50125">
    <property type="entry name" value="GUANYLATE_CYCLASE_2"/>
    <property type="match status" value="1"/>
</dbReference>
<evidence type="ECO:0000256" key="14">
    <source>
        <dbReference type="ARBA" id="ARBA00032597"/>
    </source>
</evidence>
<feature type="domain" description="Guanylate cyclase" evidence="23">
    <location>
        <begin position="454"/>
        <end position="581"/>
    </location>
</feature>
<dbReference type="STRING" id="128403.WA1_30205"/>
<evidence type="ECO:0000256" key="4">
    <source>
        <dbReference type="ARBA" id="ARBA00021420"/>
    </source>
</evidence>
<feature type="domain" description="PAC" evidence="22">
    <location>
        <begin position="366"/>
        <end position="418"/>
    </location>
</feature>
<dbReference type="Gene3D" id="3.30.70.1230">
    <property type="entry name" value="Nucleotide cyclase"/>
    <property type="match status" value="1"/>
</dbReference>
<dbReference type="InterPro" id="IPR011006">
    <property type="entry name" value="CheY-like_superfamily"/>
</dbReference>
<dbReference type="CDD" id="cd07302">
    <property type="entry name" value="CHD"/>
    <property type="match status" value="1"/>
</dbReference>
<evidence type="ECO:0000256" key="8">
    <source>
        <dbReference type="ARBA" id="ARBA00022840"/>
    </source>
</evidence>
<evidence type="ECO:0000256" key="17">
    <source>
        <dbReference type="PROSITE-ProRule" id="PRU00169"/>
    </source>
</evidence>
<dbReference type="SMART" id="SM00091">
    <property type="entry name" value="PAS"/>
    <property type="match status" value="1"/>
</dbReference>
<dbReference type="InterPro" id="IPR050401">
    <property type="entry name" value="Cyclic_nucleotide_synthase"/>
</dbReference>
<gene>
    <name evidence="24" type="ORF">WA1_30205</name>
</gene>
<evidence type="ECO:0000256" key="16">
    <source>
        <dbReference type="ARBA" id="ARBA00064436"/>
    </source>
</evidence>
<dbReference type="SUPFAM" id="SSF55073">
    <property type="entry name" value="Nucleotide cyclase"/>
    <property type="match status" value="1"/>
</dbReference>
<dbReference type="PROSITE" id="PS50112">
    <property type="entry name" value="PAS"/>
    <property type="match status" value="1"/>
</dbReference>
<evidence type="ECO:0000259" key="21">
    <source>
        <dbReference type="PROSITE" id="PS50112"/>
    </source>
</evidence>
<reference evidence="24 25" key="1">
    <citation type="journal article" date="2013" name="Genome Biol. Evol.">
        <title>Genomes of Stigonematalean cyanobacteria (subsection V) and the evolution of oxygenic photosynthesis from prokaryotes to plastids.</title>
        <authorList>
            <person name="Dagan T."/>
            <person name="Roettger M."/>
            <person name="Stucken K."/>
            <person name="Landan G."/>
            <person name="Koch R."/>
            <person name="Major P."/>
            <person name="Gould S.B."/>
            <person name="Goremykin V.V."/>
            <person name="Rippka R."/>
            <person name="Tandeau de Marsac N."/>
            <person name="Gugger M."/>
            <person name="Lockhart P.J."/>
            <person name="Allen J.F."/>
            <person name="Brune I."/>
            <person name="Maus I."/>
            <person name="Puhler A."/>
            <person name="Martin W.F."/>
        </authorList>
    </citation>
    <scope>NUCLEOTIDE SEQUENCE [LARGE SCALE GENOMIC DNA]</scope>
    <source>
        <strain evidence="24 25">PCC 7110</strain>
    </source>
</reference>
<feature type="coiled-coil region" evidence="19">
    <location>
        <begin position="134"/>
        <end position="164"/>
    </location>
</feature>
<dbReference type="GO" id="GO:0005886">
    <property type="term" value="C:plasma membrane"/>
    <property type="evidence" value="ECO:0007669"/>
    <property type="project" value="UniProtKB-ARBA"/>
</dbReference>
<dbReference type="Pfam" id="PF00072">
    <property type="entry name" value="Response_reg"/>
    <property type="match status" value="1"/>
</dbReference>
<dbReference type="GO" id="GO:0006171">
    <property type="term" value="P:cAMP biosynthetic process"/>
    <property type="evidence" value="ECO:0007669"/>
    <property type="project" value="UniProtKB-KW"/>
</dbReference>
<feature type="modified residue" description="4-aspartylphosphate" evidence="17">
    <location>
        <position position="61"/>
    </location>
</feature>
<dbReference type="FunFam" id="3.30.70.1230:FF:000033">
    <property type="entry name" value="Adenylate cyclase"/>
    <property type="match status" value="1"/>
</dbReference>
<dbReference type="Pfam" id="PF00211">
    <property type="entry name" value="Guanylate_cyc"/>
    <property type="match status" value="1"/>
</dbReference>
<dbReference type="PROSITE" id="PS00452">
    <property type="entry name" value="GUANYLATE_CYCLASE_1"/>
    <property type="match status" value="1"/>
</dbReference>
<keyword evidence="13 18" id="KW-0456">Lyase</keyword>
<comment type="subcellular location">
    <subcellularLocation>
        <location evidence="2">Membrane</location>
    </subcellularLocation>
</comment>
<accession>A0A139X4J4</accession>
<dbReference type="CDD" id="cd00130">
    <property type="entry name" value="PAS"/>
    <property type="match status" value="1"/>
</dbReference>
<dbReference type="GO" id="GO:0046872">
    <property type="term" value="F:metal ion binding"/>
    <property type="evidence" value="ECO:0007669"/>
    <property type="project" value="UniProtKB-KW"/>
</dbReference>
<dbReference type="GO" id="GO:0005524">
    <property type="term" value="F:ATP binding"/>
    <property type="evidence" value="ECO:0007669"/>
    <property type="project" value="UniProtKB-KW"/>
</dbReference>
<dbReference type="OrthoDB" id="456159at2"/>
<dbReference type="SMART" id="SM00044">
    <property type="entry name" value="CYCc"/>
    <property type="match status" value="1"/>
</dbReference>
<keyword evidence="6" id="KW-0479">Metal-binding</keyword>
<comment type="caution">
    <text evidence="24">The sequence shown here is derived from an EMBL/GenBank/DDBJ whole genome shotgun (WGS) entry which is preliminary data.</text>
</comment>
<keyword evidence="8" id="KW-0067">ATP-binding</keyword>
<evidence type="ECO:0000256" key="15">
    <source>
        <dbReference type="ARBA" id="ARBA00032637"/>
    </source>
</evidence>
<protein>
    <recommendedName>
        <fullName evidence="4">Adenylate cyclase</fullName>
        <ecNumber evidence="3">4.6.1.1</ecNumber>
    </recommendedName>
    <alternativeName>
        <fullName evidence="14">ATP pyrophosphate-lyase</fullName>
    </alternativeName>
    <alternativeName>
        <fullName evidence="15">Adenylyl cyclase</fullName>
    </alternativeName>
</protein>
<evidence type="ECO:0000256" key="6">
    <source>
        <dbReference type="ARBA" id="ARBA00022723"/>
    </source>
</evidence>